<dbReference type="RefSeq" id="XP_012880775.1">
    <property type="nucleotide sequence ID" value="XM_013025321.1"/>
</dbReference>
<evidence type="ECO:0000256" key="6">
    <source>
        <dbReference type="ARBA" id="ARBA00023157"/>
    </source>
</evidence>
<protein>
    <submittedName>
        <fullName evidence="10">Mast cell protease 8-like</fullName>
    </submittedName>
</protein>
<feature type="chain" id="PRO_5010317246" evidence="7">
    <location>
        <begin position="19"/>
        <end position="248"/>
    </location>
</feature>
<feature type="domain" description="Peptidase S1" evidence="8">
    <location>
        <begin position="21"/>
        <end position="243"/>
    </location>
</feature>
<reference evidence="10" key="1">
    <citation type="submission" date="2025-08" db="UniProtKB">
        <authorList>
            <consortium name="RefSeq"/>
        </authorList>
    </citation>
    <scope>IDENTIFICATION</scope>
    <source>
        <tissue evidence="10">Kidney</tissue>
    </source>
</reference>
<dbReference type="GeneID" id="105992459"/>
<keyword evidence="3" id="KW-0378">Hydrolase</keyword>
<evidence type="ECO:0000313" key="9">
    <source>
        <dbReference type="Proteomes" id="UP000081671"/>
    </source>
</evidence>
<evidence type="ECO:0000313" key="10">
    <source>
        <dbReference type="RefSeq" id="XP_012880775.1"/>
    </source>
</evidence>
<evidence type="ECO:0000256" key="3">
    <source>
        <dbReference type="ARBA" id="ARBA00022801"/>
    </source>
</evidence>
<dbReference type="FunFam" id="2.40.10.10:FF:000014">
    <property type="entry name" value="Complement factor D"/>
    <property type="match status" value="1"/>
</dbReference>
<sequence length="248" mass="27575">MVPLLFFLLALFPFSTEAGEIIGGQEVIPHSRPYIAYVSFYNLKSVQDSCTGFLVRSDIVMTSAHCNGSKINVTLGAHYIKRKENTQVVIPVAKAIRHENYNSKLLLNDIMLLKLKYKVKITRAVNIINLPSSHDWVRPWQVCSVAGWGLLANGKYSDTLQEVDLQVQNAQICKDIFSNFSNAKQLCVGDPEDKKVTSQGDAGAPLVCKNVAQGIVNYGHFAEPPAIFTRISSYVPWIVGKIKLLEHL</sequence>
<feature type="signal peptide" evidence="7">
    <location>
        <begin position="1"/>
        <end position="18"/>
    </location>
</feature>
<gene>
    <name evidence="10" type="primary">LOC105992459</name>
</gene>
<dbReference type="InterPro" id="IPR009003">
    <property type="entry name" value="Peptidase_S1_PA"/>
</dbReference>
<dbReference type="InParanoid" id="A0A1S3FWL2"/>
<dbReference type="SMART" id="SM00020">
    <property type="entry name" value="Tryp_SPc"/>
    <property type="match status" value="1"/>
</dbReference>
<evidence type="ECO:0000256" key="4">
    <source>
        <dbReference type="ARBA" id="ARBA00022825"/>
    </source>
</evidence>
<dbReference type="GO" id="GO:0006508">
    <property type="term" value="P:proteolysis"/>
    <property type="evidence" value="ECO:0007669"/>
    <property type="project" value="UniProtKB-KW"/>
</dbReference>
<evidence type="ECO:0000256" key="5">
    <source>
        <dbReference type="ARBA" id="ARBA00023145"/>
    </source>
</evidence>
<dbReference type="OrthoDB" id="5565075at2759"/>
<accession>A0A1S3FWL2</accession>
<evidence type="ECO:0000256" key="2">
    <source>
        <dbReference type="ARBA" id="ARBA00022729"/>
    </source>
</evidence>
<keyword evidence="4" id="KW-0720">Serine protease</keyword>
<keyword evidence="6" id="KW-1015">Disulfide bond</keyword>
<evidence type="ECO:0000259" key="8">
    <source>
        <dbReference type="PROSITE" id="PS50240"/>
    </source>
</evidence>
<dbReference type="Proteomes" id="UP000081671">
    <property type="component" value="Unplaced"/>
</dbReference>
<dbReference type="GO" id="GO:0005737">
    <property type="term" value="C:cytoplasm"/>
    <property type="evidence" value="ECO:0007669"/>
    <property type="project" value="TreeGrafter"/>
</dbReference>
<dbReference type="GO" id="GO:0004252">
    <property type="term" value="F:serine-type endopeptidase activity"/>
    <property type="evidence" value="ECO:0007669"/>
    <property type="project" value="InterPro"/>
</dbReference>
<name>A0A1S3FWL2_DIPOR</name>
<dbReference type="AlphaFoldDB" id="A0A1S3FWL2"/>
<dbReference type="PANTHER" id="PTHR24271:SF22">
    <property type="entry name" value="MAST CELL PROTEASE 8"/>
    <property type="match status" value="1"/>
</dbReference>
<keyword evidence="2 7" id="KW-0732">Signal</keyword>
<dbReference type="Gene3D" id="2.40.10.10">
    <property type="entry name" value="Trypsin-like serine proteases"/>
    <property type="match status" value="2"/>
</dbReference>
<dbReference type="InterPro" id="IPR001254">
    <property type="entry name" value="Trypsin_dom"/>
</dbReference>
<dbReference type="SUPFAM" id="SSF50494">
    <property type="entry name" value="Trypsin-like serine proteases"/>
    <property type="match status" value="1"/>
</dbReference>
<dbReference type="PANTHER" id="PTHR24271">
    <property type="entry name" value="KALLIKREIN-RELATED"/>
    <property type="match status" value="1"/>
</dbReference>
<dbReference type="InterPro" id="IPR001314">
    <property type="entry name" value="Peptidase_S1A"/>
</dbReference>
<proteinExistence type="predicted"/>
<evidence type="ECO:0000256" key="1">
    <source>
        <dbReference type="ARBA" id="ARBA00022670"/>
    </source>
</evidence>
<organism evidence="9 10">
    <name type="scientific">Dipodomys ordii</name>
    <name type="common">Ord's kangaroo rat</name>
    <dbReference type="NCBI Taxonomy" id="10020"/>
    <lineage>
        <taxon>Eukaryota</taxon>
        <taxon>Metazoa</taxon>
        <taxon>Chordata</taxon>
        <taxon>Craniata</taxon>
        <taxon>Vertebrata</taxon>
        <taxon>Euteleostomi</taxon>
        <taxon>Mammalia</taxon>
        <taxon>Eutheria</taxon>
        <taxon>Euarchontoglires</taxon>
        <taxon>Glires</taxon>
        <taxon>Rodentia</taxon>
        <taxon>Castorimorpha</taxon>
        <taxon>Heteromyidae</taxon>
        <taxon>Dipodomyinae</taxon>
        <taxon>Dipodomys</taxon>
    </lineage>
</organism>
<keyword evidence="1" id="KW-0645">Protease</keyword>
<evidence type="ECO:0000256" key="7">
    <source>
        <dbReference type="SAM" id="SignalP"/>
    </source>
</evidence>
<dbReference type="InterPro" id="IPR043504">
    <property type="entry name" value="Peptidase_S1_PA_chymotrypsin"/>
</dbReference>
<dbReference type="PROSITE" id="PS50240">
    <property type="entry name" value="TRYPSIN_DOM"/>
    <property type="match status" value="1"/>
</dbReference>
<keyword evidence="5" id="KW-0865">Zymogen</keyword>
<keyword evidence="9" id="KW-1185">Reference proteome</keyword>
<dbReference type="CDD" id="cd00190">
    <property type="entry name" value="Tryp_SPc"/>
    <property type="match status" value="1"/>
</dbReference>
<dbReference type="KEGG" id="dord:105992459"/>
<dbReference type="Pfam" id="PF00089">
    <property type="entry name" value="Trypsin"/>
    <property type="match status" value="1"/>
</dbReference>
<dbReference type="PRINTS" id="PR00722">
    <property type="entry name" value="CHYMOTRYPSIN"/>
</dbReference>